<keyword evidence="1" id="KW-0472">Membrane</keyword>
<proteinExistence type="predicted"/>
<dbReference type="Gene3D" id="1.20.1250.20">
    <property type="entry name" value="MFS general substrate transporter like domains"/>
    <property type="match status" value="2"/>
</dbReference>
<feature type="transmembrane region" description="Helical" evidence="1">
    <location>
        <begin position="148"/>
        <end position="171"/>
    </location>
</feature>
<dbReference type="SUPFAM" id="SSF103473">
    <property type="entry name" value="MFS general substrate transporter"/>
    <property type="match status" value="1"/>
</dbReference>
<feature type="transmembrane region" description="Helical" evidence="1">
    <location>
        <begin position="312"/>
        <end position="334"/>
    </location>
</feature>
<feature type="transmembrane region" description="Helical" evidence="1">
    <location>
        <begin position="289"/>
        <end position="306"/>
    </location>
</feature>
<feature type="transmembrane region" description="Helical" evidence="1">
    <location>
        <begin position="50"/>
        <end position="70"/>
    </location>
</feature>
<dbReference type="Pfam" id="PF07690">
    <property type="entry name" value="MFS_1"/>
    <property type="match status" value="1"/>
</dbReference>
<feature type="transmembrane region" description="Helical" evidence="1">
    <location>
        <begin position="226"/>
        <end position="249"/>
    </location>
</feature>
<name>A0A931CT78_9MICC</name>
<dbReference type="Proteomes" id="UP000655366">
    <property type="component" value="Unassembled WGS sequence"/>
</dbReference>
<dbReference type="InterPro" id="IPR036259">
    <property type="entry name" value="MFS_trans_sf"/>
</dbReference>
<dbReference type="AlphaFoldDB" id="A0A931CT78"/>
<sequence length="425" mass="44193">MTDSTDTITYRSILRRDGVLITFIAATIGRLSYAMISLALLLTIQGATHSYAAAGASIGGYALISFFMPLKSRLIDRLGTKAVLPWLSLGFTLCVFAISGLAFENVDAAFPYIALAIGTGLFAPPLGPSMRAIWAAVTPEPAARRRAYSLDGVVEEALYAVGPLAVGGILLIAPSSLVTAITGAMNLIGTIFLVFSPTSRHNSMKSTTATASASSGWAGPFKRRGFVFLLLVLLGIGLGGGPLEVSLVARSEAVGQGPSVGYLFAALSIGSAVGGLLWGHYIREDRPRLHLAVLIAVSAAFGLMLVPTTNLIATACLLFCAGLASAPLLITAYVSSDGLVPEGEQREASTWVNTLNNIGVALGAATAGILIDRGGPALAFAAGAAMYVLTLIFVLIFGQLLSPRPVEQIPVSREGVGNERRAFPR</sequence>
<feature type="transmembrane region" description="Helical" evidence="1">
    <location>
        <begin position="261"/>
        <end position="282"/>
    </location>
</feature>
<dbReference type="PANTHER" id="PTHR23542">
    <property type="match status" value="1"/>
</dbReference>
<dbReference type="RefSeq" id="WP_196398732.1">
    <property type="nucleotide sequence ID" value="NZ_JADNYM010000042.1"/>
</dbReference>
<keyword evidence="1" id="KW-0812">Transmembrane</keyword>
<feature type="transmembrane region" description="Helical" evidence="1">
    <location>
        <begin position="354"/>
        <end position="371"/>
    </location>
</feature>
<accession>A0A931CT78</accession>
<evidence type="ECO:0000256" key="1">
    <source>
        <dbReference type="SAM" id="Phobius"/>
    </source>
</evidence>
<dbReference type="EMBL" id="JADNYM010000042">
    <property type="protein sequence ID" value="MBG0741801.1"/>
    <property type="molecule type" value="Genomic_DNA"/>
</dbReference>
<feature type="transmembrane region" description="Helical" evidence="1">
    <location>
        <begin position="109"/>
        <end position="127"/>
    </location>
</feature>
<feature type="transmembrane region" description="Helical" evidence="1">
    <location>
        <begin position="377"/>
        <end position="398"/>
    </location>
</feature>
<keyword evidence="1" id="KW-1133">Transmembrane helix</keyword>
<feature type="transmembrane region" description="Helical" evidence="1">
    <location>
        <begin position="82"/>
        <end position="103"/>
    </location>
</feature>
<evidence type="ECO:0000313" key="3">
    <source>
        <dbReference type="Proteomes" id="UP000655366"/>
    </source>
</evidence>
<feature type="transmembrane region" description="Helical" evidence="1">
    <location>
        <begin position="20"/>
        <end position="44"/>
    </location>
</feature>
<dbReference type="PANTHER" id="PTHR23542:SF1">
    <property type="entry name" value="MAJOR FACILITATOR SUPERFAMILY (MFS) PROFILE DOMAIN-CONTAINING PROTEIN"/>
    <property type="match status" value="1"/>
</dbReference>
<dbReference type="GO" id="GO:0022857">
    <property type="term" value="F:transmembrane transporter activity"/>
    <property type="evidence" value="ECO:0007669"/>
    <property type="project" value="InterPro"/>
</dbReference>
<feature type="transmembrane region" description="Helical" evidence="1">
    <location>
        <begin position="177"/>
        <end position="195"/>
    </location>
</feature>
<protein>
    <submittedName>
        <fullName evidence="2">MFS transporter</fullName>
    </submittedName>
</protein>
<reference evidence="2 3" key="1">
    <citation type="submission" date="2020-11" db="EMBL/GenBank/DDBJ databases">
        <title>Arthrobacter antarcticus sp. nov., isolated from Antarctic Soil.</title>
        <authorList>
            <person name="Li J."/>
        </authorList>
    </citation>
    <scope>NUCLEOTIDE SEQUENCE [LARGE SCALE GENOMIC DNA]</scope>
    <source>
        <strain evidence="2 3">Z1-20</strain>
    </source>
</reference>
<evidence type="ECO:0000313" key="2">
    <source>
        <dbReference type="EMBL" id="MBG0741801.1"/>
    </source>
</evidence>
<organism evidence="2 3">
    <name type="scientific">Arthrobacter terrae</name>
    <dbReference type="NCBI Taxonomy" id="2935737"/>
    <lineage>
        <taxon>Bacteria</taxon>
        <taxon>Bacillati</taxon>
        <taxon>Actinomycetota</taxon>
        <taxon>Actinomycetes</taxon>
        <taxon>Micrococcales</taxon>
        <taxon>Micrococcaceae</taxon>
        <taxon>Arthrobacter</taxon>
    </lineage>
</organism>
<keyword evidence="3" id="KW-1185">Reference proteome</keyword>
<comment type="caution">
    <text evidence="2">The sequence shown here is derived from an EMBL/GenBank/DDBJ whole genome shotgun (WGS) entry which is preliminary data.</text>
</comment>
<gene>
    <name evidence="2" type="ORF">IV500_20830</name>
</gene>
<dbReference type="InterPro" id="IPR011701">
    <property type="entry name" value="MFS"/>
</dbReference>